<proteinExistence type="inferred from homology"/>
<dbReference type="PIRSF" id="PIRSF001112">
    <property type="entry name" value="Epoxide_hydrolase"/>
    <property type="match status" value="1"/>
</dbReference>
<keyword evidence="5" id="KW-1185">Reference proteome</keyword>
<gene>
    <name evidence="4" type="ORF">PRZ48_003268</name>
</gene>
<accession>A0ABR0EW40</accession>
<dbReference type="PRINTS" id="PR00412">
    <property type="entry name" value="EPOXHYDRLASE"/>
</dbReference>
<dbReference type="InterPro" id="IPR000639">
    <property type="entry name" value="Epox_hydrolase-like"/>
</dbReference>
<feature type="domain" description="Epoxide hydrolase N-terminal" evidence="3">
    <location>
        <begin position="15"/>
        <end position="130"/>
    </location>
</feature>
<evidence type="ECO:0000313" key="4">
    <source>
        <dbReference type="EMBL" id="KAK4505305.1"/>
    </source>
</evidence>
<evidence type="ECO:0000313" key="5">
    <source>
        <dbReference type="Proteomes" id="UP001305779"/>
    </source>
</evidence>
<comment type="caution">
    <text evidence="4">The sequence shown here is derived from an EMBL/GenBank/DDBJ whole genome shotgun (WGS) entry which is preliminary data.</text>
</comment>
<organism evidence="4 5">
    <name type="scientific">Zasmidium cellare</name>
    <name type="common">Wine cellar mold</name>
    <name type="synonym">Racodium cellare</name>
    <dbReference type="NCBI Taxonomy" id="395010"/>
    <lineage>
        <taxon>Eukaryota</taxon>
        <taxon>Fungi</taxon>
        <taxon>Dikarya</taxon>
        <taxon>Ascomycota</taxon>
        <taxon>Pezizomycotina</taxon>
        <taxon>Dothideomycetes</taxon>
        <taxon>Dothideomycetidae</taxon>
        <taxon>Mycosphaerellales</taxon>
        <taxon>Mycosphaerellaceae</taxon>
        <taxon>Zasmidium</taxon>
    </lineage>
</organism>
<name>A0ABR0EW40_ZASCE</name>
<evidence type="ECO:0000256" key="2">
    <source>
        <dbReference type="ARBA" id="ARBA00022801"/>
    </source>
</evidence>
<protein>
    <recommendedName>
        <fullName evidence="3">Epoxide hydrolase N-terminal domain-containing protein</fullName>
    </recommendedName>
</protein>
<dbReference type="Gene3D" id="3.40.50.1820">
    <property type="entry name" value="alpha/beta hydrolase"/>
    <property type="match status" value="1"/>
</dbReference>
<dbReference type="Pfam" id="PF06441">
    <property type="entry name" value="EHN"/>
    <property type="match status" value="1"/>
</dbReference>
<dbReference type="EMBL" id="JAXOVC010000002">
    <property type="protein sequence ID" value="KAK4505305.1"/>
    <property type="molecule type" value="Genomic_DNA"/>
</dbReference>
<dbReference type="InterPro" id="IPR016292">
    <property type="entry name" value="Epoxide_hydrolase"/>
</dbReference>
<dbReference type="PANTHER" id="PTHR21661:SF39">
    <property type="entry name" value="HYDROLASE, PUTATIVE (AFU_ORTHOLOGUE AFUA_3G08960)-RELATED"/>
    <property type="match status" value="1"/>
</dbReference>
<evidence type="ECO:0000259" key="3">
    <source>
        <dbReference type="Pfam" id="PF06441"/>
    </source>
</evidence>
<dbReference type="PANTHER" id="PTHR21661">
    <property type="entry name" value="EPOXIDE HYDROLASE 1-RELATED"/>
    <property type="match status" value="1"/>
</dbReference>
<comment type="similarity">
    <text evidence="1">Belongs to the peptidase S33 family.</text>
</comment>
<keyword evidence="2" id="KW-0378">Hydrolase</keyword>
<reference evidence="4 5" key="1">
    <citation type="journal article" date="2023" name="G3 (Bethesda)">
        <title>A chromosome-level genome assembly of Zasmidium syzygii isolated from banana leaves.</title>
        <authorList>
            <person name="van Westerhoven A.C."/>
            <person name="Mehrabi R."/>
            <person name="Talebi R."/>
            <person name="Steentjes M.B.F."/>
            <person name="Corcolon B."/>
            <person name="Chong P.A."/>
            <person name="Kema G.H.J."/>
            <person name="Seidl M.F."/>
        </authorList>
    </citation>
    <scope>NUCLEOTIDE SEQUENCE [LARGE SCALE GENOMIC DNA]</scope>
    <source>
        <strain evidence="4 5">P124</strain>
    </source>
</reference>
<dbReference type="Proteomes" id="UP001305779">
    <property type="component" value="Unassembled WGS sequence"/>
</dbReference>
<evidence type="ECO:0000256" key="1">
    <source>
        <dbReference type="ARBA" id="ARBA00010088"/>
    </source>
</evidence>
<dbReference type="SUPFAM" id="SSF53474">
    <property type="entry name" value="alpha/beta-Hydrolases"/>
    <property type="match status" value="1"/>
</dbReference>
<dbReference type="InterPro" id="IPR010497">
    <property type="entry name" value="Epoxide_hydro_N"/>
</dbReference>
<dbReference type="InterPro" id="IPR029058">
    <property type="entry name" value="AB_hydrolase_fold"/>
</dbReference>
<sequence length="410" mass="45901">MADYGKVPAGVKLDIKPFKAHVEDQKIQDFKTLLKLSPVAPPVYENSDKSVERRYGTPRDWLINAKENWLNSYDWRKTEDRINSFPNFTAQVKDDVGHDLTIHFIALFSQKPDATPLALYHGWPGSFLEFLQILDLLKQKYSPQDLPYHVIVPSIPGYAYSSGPPLNYDYALENASEALNNLMTGLGFTSYVAQGGDLGSFISRFQAANNDACKGMHLNFSPIPRPQNADELPVEDVEKKALARGLWFRDVGAAYAQEHGTRTATIGHCLSASPLALLSWIGEKFLEWTDEDPPLQEILDSVTLYWMTETFPRCIYPYRGLSGGDERPRIASASGRGRERPYVSKPSGYSFFPKELVPMPKSWVAQSCNLVSAKVHTSGGHFAAMEKPKELLEDVEEYIKTAFKGLGGKL</sequence>